<sequence>MSTAIEMEDLTPGQPPRNSFDIMIDLAAASNTSIPSHDPPEYTEREGQGQGAKKDKFFWTAVASVPIVVVCSVIIVYVVMNTPRPVKI</sequence>
<keyword evidence="4" id="KW-1185">Reference proteome</keyword>
<keyword evidence="2" id="KW-0472">Membrane</keyword>
<name>U4LUG6_PYROM</name>
<evidence type="ECO:0000313" key="4">
    <source>
        <dbReference type="Proteomes" id="UP000018144"/>
    </source>
</evidence>
<protein>
    <submittedName>
        <fullName evidence="3">Uncharacterized protein</fullName>
    </submittedName>
</protein>
<dbReference type="EMBL" id="HF936162">
    <property type="protein sequence ID" value="CCX33687.1"/>
    <property type="molecule type" value="Genomic_DNA"/>
</dbReference>
<keyword evidence="2" id="KW-1133">Transmembrane helix</keyword>
<evidence type="ECO:0000256" key="1">
    <source>
        <dbReference type="SAM" id="MobiDB-lite"/>
    </source>
</evidence>
<feature type="region of interest" description="Disordered" evidence="1">
    <location>
        <begin position="31"/>
        <end position="50"/>
    </location>
</feature>
<dbReference type="AlphaFoldDB" id="U4LUG6"/>
<proteinExistence type="predicted"/>
<reference evidence="3 4" key="1">
    <citation type="journal article" date="2013" name="PLoS Genet.">
        <title>The genome and development-dependent transcriptomes of Pyronema confluens: a window into fungal evolution.</title>
        <authorList>
            <person name="Traeger S."/>
            <person name="Altegoer F."/>
            <person name="Freitag M."/>
            <person name="Gabaldon T."/>
            <person name="Kempken F."/>
            <person name="Kumar A."/>
            <person name="Marcet-Houben M."/>
            <person name="Poggeler S."/>
            <person name="Stajich J.E."/>
            <person name="Nowrousian M."/>
        </authorList>
    </citation>
    <scope>NUCLEOTIDE SEQUENCE [LARGE SCALE GENOMIC DNA]</scope>
    <source>
        <strain evidence="4">CBS 100304</strain>
        <tissue evidence="3">Vegetative mycelium</tissue>
    </source>
</reference>
<accession>U4LUG6</accession>
<evidence type="ECO:0000313" key="3">
    <source>
        <dbReference type="EMBL" id="CCX33687.1"/>
    </source>
</evidence>
<dbReference type="Proteomes" id="UP000018144">
    <property type="component" value="Unassembled WGS sequence"/>
</dbReference>
<organism evidence="3 4">
    <name type="scientific">Pyronema omphalodes (strain CBS 100304)</name>
    <name type="common">Pyronema confluens</name>
    <dbReference type="NCBI Taxonomy" id="1076935"/>
    <lineage>
        <taxon>Eukaryota</taxon>
        <taxon>Fungi</taxon>
        <taxon>Dikarya</taxon>
        <taxon>Ascomycota</taxon>
        <taxon>Pezizomycotina</taxon>
        <taxon>Pezizomycetes</taxon>
        <taxon>Pezizales</taxon>
        <taxon>Pyronemataceae</taxon>
        <taxon>Pyronema</taxon>
    </lineage>
</organism>
<keyword evidence="2" id="KW-0812">Transmembrane</keyword>
<feature type="compositionally biased region" description="Basic and acidic residues" evidence="1">
    <location>
        <begin position="38"/>
        <end position="50"/>
    </location>
</feature>
<feature type="transmembrane region" description="Helical" evidence="2">
    <location>
        <begin position="57"/>
        <end position="80"/>
    </location>
</feature>
<gene>
    <name evidence="3" type="ORF">PCON_01625</name>
</gene>
<evidence type="ECO:0000256" key="2">
    <source>
        <dbReference type="SAM" id="Phobius"/>
    </source>
</evidence>